<gene>
    <name evidence="2" type="ORF">NESM_000190600</name>
</gene>
<feature type="compositionally biased region" description="Polar residues" evidence="1">
    <location>
        <begin position="167"/>
        <end position="176"/>
    </location>
</feature>
<comment type="caution">
    <text evidence="2">The sequence shown here is derived from an EMBL/GenBank/DDBJ whole genome shotgun (WGS) entry which is preliminary data.</text>
</comment>
<evidence type="ECO:0000313" key="2">
    <source>
        <dbReference type="EMBL" id="KAK7201287.1"/>
    </source>
</evidence>
<accession>A0AAW0F3X3</accession>
<organism evidence="2 3">
    <name type="scientific">Novymonas esmeraldas</name>
    <dbReference type="NCBI Taxonomy" id="1808958"/>
    <lineage>
        <taxon>Eukaryota</taxon>
        <taxon>Discoba</taxon>
        <taxon>Euglenozoa</taxon>
        <taxon>Kinetoplastea</taxon>
        <taxon>Metakinetoplastina</taxon>
        <taxon>Trypanosomatida</taxon>
        <taxon>Trypanosomatidae</taxon>
        <taxon>Novymonas</taxon>
    </lineage>
</organism>
<feature type="region of interest" description="Disordered" evidence="1">
    <location>
        <begin position="430"/>
        <end position="478"/>
    </location>
</feature>
<name>A0AAW0F3X3_9TRYP</name>
<dbReference type="Proteomes" id="UP001430356">
    <property type="component" value="Unassembled WGS sequence"/>
</dbReference>
<evidence type="ECO:0000256" key="1">
    <source>
        <dbReference type="SAM" id="MobiDB-lite"/>
    </source>
</evidence>
<feature type="compositionally biased region" description="Basic and acidic residues" evidence="1">
    <location>
        <begin position="342"/>
        <end position="351"/>
    </location>
</feature>
<dbReference type="EMBL" id="JAECZO010000013">
    <property type="protein sequence ID" value="KAK7201287.1"/>
    <property type="molecule type" value="Genomic_DNA"/>
</dbReference>
<feature type="region of interest" description="Disordered" evidence="1">
    <location>
        <begin position="137"/>
        <end position="186"/>
    </location>
</feature>
<reference evidence="2 3" key="1">
    <citation type="journal article" date="2021" name="MBio">
        <title>A New Model Trypanosomatid, Novymonas esmeraldas: Genomic Perception of Its 'Candidatus Pandoraea novymonadis' Endosymbiont.</title>
        <authorList>
            <person name="Zakharova A."/>
            <person name="Saura A."/>
            <person name="Butenko A."/>
            <person name="Podesvova L."/>
            <person name="Warmusova S."/>
            <person name="Kostygov A.Y."/>
            <person name="Nenarokova A."/>
            <person name="Lukes J."/>
            <person name="Opperdoes F.R."/>
            <person name="Yurchenko V."/>
        </authorList>
    </citation>
    <scope>NUCLEOTIDE SEQUENCE [LARGE SCALE GENOMIC DNA]</scope>
    <source>
        <strain evidence="2 3">E262AT.01</strain>
    </source>
</reference>
<feature type="region of interest" description="Disordered" evidence="1">
    <location>
        <begin position="339"/>
        <end position="388"/>
    </location>
</feature>
<protein>
    <submittedName>
        <fullName evidence="2">Class I transcription factor A, subunit 2</fullName>
    </submittedName>
</protein>
<keyword evidence="3" id="KW-1185">Reference proteome</keyword>
<sequence length="513" mass="56041">MPCKETQVYWHELPTPHPPWKTAEEMRLCVLESRRATAQEGRRAWHGGGSAASPSRVMAPRALLTRAQISNRSTHLRMSSTLRVERPALYKGVVAEPHATPLRVVNLIMEHLQQRLVTVNEAAEVVERVALHFSTLTQSSQCPPAGKSGGQSARPRRSRSARVMESVLSQTQTQDNVRGGHASSQSTATVGGAAAASLSLALHDSLVLSAIEEFCDARGLVFRRLTKTDLHGMRHRISTVEAVPHRRVVLLADRSDPVFAVMFGMSRRTTPEPFVVATLALDGKTPASLRRYQKEETRVTQLFCMAPAPVPWRRAVKNISISTLRDEFAVASIEVDGGEMEGPYHRSRSDALDAGTGAAPSSRKRRRNDSVELIGAEEEEEEEEDAGAISEHANDGEVNMVNGSAASAASVLLSTTCVPLEHRCLGKVPLFSSPSGVSDDDDAAVSRGLATPSPSSPPVDVEDPLLRLPRSEGATQRRNPRHRVWYYRLLPRSASDYTLRLHTDAAGEEQPSH</sequence>
<evidence type="ECO:0000313" key="3">
    <source>
        <dbReference type="Proteomes" id="UP001430356"/>
    </source>
</evidence>
<dbReference type="AlphaFoldDB" id="A0AAW0F3X3"/>
<feature type="compositionally biased region" description="Acidic residues" evidence="1">
    <location>
        <begin position="375"/>
        <end position="386"/>
    </location>
</feature>
<proteinExistence type="predicted"/>